<name>F0WZV7_9STRA</name>
<dbReference type="EMBL" id="FR824487">
    <property type="protein sequence ID" value="CCA27036.1"/>
    <property type="molecule type" value="Genomic_DNA"/>
</dbReference>
<reference evidence="1" key="2">
    <citation type="submission" date="2011-02" db="EMBL/GenBank/DDBJ databases">
        <authorList>
            <person name="MacLean D."/>
        </authorList>
    </citation>
    <scope>NUCLEOTIDE SEQUENCE</scope>
</reference>
<organism evidence="1">
    <name type="scientific">Albugo laibachii Nc14</name>
    <dbReference type="NCBI Taxonomy" id="890382"/>
    <lineage>
        <taxon>Eukaryota</taxon>
        <taxon>Sar</taxon>
        <taxon>Stramenopiles</taxon>
        <taxon>Oomycota</taxon>
        <taxon>Peronosporomycetes</taxon>
        <taxon>Albuginales</taxon>
        <taxon>Albuginaceae</taxon>
        <taxon>Albugo</taxon>
    </lineage>
</organism>
<gene>
    <name evidence="1" type="primary">AlNc14C444G11698</name>
    <name evidence="1" type="ORF">ALNC14_131800</name>
</gene>
<reference evidence="1" key="1">
    <citation type="journal article" date="2011" name="PLoS Biol.">
        <title>Gene gain and loss during evolution of obligate parasitism in the white rust pathogen of Arabidopsis thaliana.</title>
        <authorList>
            <person name="Kemen E."/>
            <person name="Gardiner A."/>
            <person name="Schultz-Larsen T."/>
            <person name="Kemen A.C."/>
            <person name="Balmuth A.L."/>
            <person name="Robert-Seilaniantz A."/>
            <person name="Bailey K."/>
            <person name="Holub E."/>
            <person name="Studholme D.J."/>
            <person name="Maclean D."/>
            <person name="Jones J.D."/>
        </authorList>
    </citation>
    <scope>NUCLEOTIDE SEQUENCE</scope>
</reference>
<protein>
    <submittedName>
        <fullName evidence="1">AlNc14C444G11698 protein</fullName>
    </submittedName>
</protein>
<sequence length="67" mass="7877">MMECKGELCHVCYAIEFLERTTQEAIDVTGELTAQYSDSSFIETTFYYPALVKQYIQKITWCPRRII</sequence>
<evidence type="ECO:0000313" key="1">
    <source>
        <dbReference type="EMBL" id="CCA27036.1"/>
    </source>
</evidence>
<dbReference type="AlphaFoldDB" id="F0WZV7"/>
<accession>F0WZV7</accession>
<proteinExistence type="predicted"/>
<dbReference type="HOGENOM" id="CLU_2817782_0_0_1"/>